<reference evidence="1 2" key="1">
    <citation type="journal article" date="2014" name="Curr. Biol.">
        <title>The genome of the clonal raider ant Cerapachys biroi.</title>
        <authorList>
            <person name="Oxley P.R."/>
            <person name="Ji L."/>
            <person name="Fetter-Pruneda I."/>
            <person name="McKenzie S.K."/>
            <person name="Li C."/>
            <person name="Hu H."/>
            <person name="Zhang G."/>
            <person name="Kronauer D.J."/>
        </authorList>
    </citation>
    <scope>NUCLEOTIDE SEQUENCE [LARGE SCALE GENOMIC DNA]</scope>
</reference>
<organism evidence="1 2">
    <name type="scientific">Ooceraea biroi</name>
    <name type="common">Clonal raider ant</name>
    <name type="synonym">Cerapachys biroi</name>
    <dbReference type="NCBI Taxonomy" id="2015173"/>
    <lineage>
        <taxon>Eukaryota</taxon>
        <taxon>Metazoa</taxon>
        <taxon>Ecdysozoa</taxon>
        <taxon>Arthropoda</taxon>
        <taxon>Hexapoda</taxon>
        <taxon>Insecta</taxon>
        <taxon>Pterygota</taxon>
        <taxon>Neoptera</taxon>
        <taxon>Endopterygota</taxon>
        <taxon>Hymenoptera</taxon>
        <taxon>Apocrita</taxon>
        <taxon>Aculeata</taxon>
        <taxon>Formicoidea</taxon>
        <taxon>Formicidae</taxon>
        <taxon>Dorylinae</taxon>
        <taxon>Ooceraea</taxon>
    </lineage>
</organism>
<keyword evidence="2" id="KW-1185">Reference proteome</keyword>
<dbReference type="GO" id="GO:0003676">
    <property type="term" value="F:nucleic acid binding"/>
    <property type="evidence" value="ECO:0007669"/>
    <property type="project" value="InterPro"/>
</dbReference>
<dbReference type="AlphaFoldDB" id="A0A026VV21"/>
<protein>
    <recommendedName>
        <fullName evidence="3">Transposable element Tc3 transposase</fullName>
    </recommendedName>
</protein>
<evidence type="ECO:0008006" key="3">
    <source>
        <dbReference type="Google" id="ProtNLM"/>
    </source>
</evidence>
<evidence type="ECO:0000313" key="1">
    <source>
        <dbReference type="EMBL" id="EZA46664.1"/>
    </source>
</evidence>
<dbReference type="Proteomes" id="UP000053097">
    <property type="component" value="Unassembled WGS sequence"/>
</dbReference>
<dbReference type="PANTHER" id="PTHR47326:SF1">
    <property type="entry name" value="HTH PSQ-TYPE DOMAIN-CONTAINING PROTEIN"/>
    <property type="match status" value="1"/>
</dbReference>
<evidence type="ECO:0000313" key="2">
    <source>
        <dbReference type="Proteomes" id="UP000053097"/>
    </source>
</evidence>
<feature type="non-terminal residue" evidence="1">
    <location>
        <position position="1"/>
    </location>
</feature>
<proteinExistence type="predicted"/>
<name>A0A026VV21_OOCBI</name>
<dbReference type="Gene3D" id="3.30.420.10">
    <property type="entry name" value="Ribonuclease H-like superfamily/Ribonuclease H"/>
    <property type="match status" value="1"/>
</dbReference>
<dbReference type="EMBL" id="KK108617">
    <property type="protein sequence ID" value="EZA46664.1"/>
    <property type="molecule type" value="Genomic_DNA"/>
</dbReference>
<gene>
    <name evidence="1" type="ORF">X777_03722</name>
</gene>
<accession>A0A026VV21</accession>
<dbReference type="PANTHER" id="PTHR47326">
    <property type="entry name" value="TRANSPOSABLE ELEMENT TC3 TRANSPOSASE-LIKE PROTEIN"/>
    <property type="match status" value="1"/>
</dbReference>
<dbReference type="InterPro" id="IPR036397">
    <property type="entry name" value="RNaseH_sf"/>
</dbReference>
<sequence length="92" mass="10729">LEHNLPILLENVPLHIRRNMIYQHDGAPTHSSRNIRRFLDATYQCNREELHHRIVEAVASISPDMIRNAQQSLLRRARICIDANGAQFEHLL</sequence>